<dbReference type="AlphaFoldDB" id="A0A1K1RYY4"/>
<protein>
    <recommendedName>
        <fullName evidence="3">YD repeat-containing protein</fullName>
    </recommendedName>
</protein>
<dbReference type="RefSeq" id="WP_072319403.1">
    <property type="nucleotide sequence ID" value="NZ_FPJE01000041.1"/>
</dbReference>
<reference evidence="1 2" key="1">
    <citation type="submission" date="2016-11" db="EMBL/GenBank/DDBJ databases">
        <authorList>
            <person name="Jaros S."/>
            <person name="Januszkiewicz K."/>
            <person name="Wedrychowicz H."/>
        </authorList>
    </citation>
    <scope>NUCLEOTIDE SEQUENCE [LARGE SCALE GENOMIC DNA]</scope>
    <source>
        <strain evidence="1 2">CGMCC 1.12145</strain>
    </source>
</reference>
<dbReference type="EMBL" id="FPJE01000041">
    <property type="protein sequence ID" value="SFW77007.1"/>
    <property type="molecule type" value="Genomic_DNA"/>
</dbReference>
<dbReference type="OrthoDB" id="9814627at2"/>
<evidence type="ECO:0000313" key="2">
    <source>
        <dbReference type="Proteomes" id="UP000182248"/>
    </source>
</evidence>
<dbReference type="STRING" id="1150368.SAMN02927921_04185"/>
<organism evidence="1 2">
    <name type="scientific">Sinomicrobium oceani</name>
    <dbReference type="NCBI Taxonomy" id="1150368"/>
    <lineage>
        <taxon>Bacteria</taxon>
        <taxon>Pseudomonadati</taxon>
        <taxon>Bacteroidota</taxon>
        <taxon>Flavobacteriia</taxon>
        <taxon>Flavobacteriales</taxon>
        <taxon>Flavobacteriaceae</taxon>
        <taxon>Sinomicrobium</taxon>
    </lineage>
</organism>
<gene>
    <name evidence="1" type="ORF">SAMN02927921_04185</name>
</gene>
<keyword evidence="2" id="KW-1185">Reference proteome</keyword>
<dbReference type="Proteomes" id="UP000182248">
    <property type="component" value="Unassembled WGS sequence"/>
</dbReference>
<evidence type="ECO:0000313" key="1">
    <source>
        <dbReference type="EMBL" id="SFW77007.1"/>
    </source>
</evidence>
<sequence>MKKYFFLFFIVQISFSQIDPTDPTESIASPNVMNLGRFGEIPVSHFTGVPEINLGLTEVKCGDIKIPIEVLYDGSGCKVYSQPSWVGLNMSLNVGGAIRRQSGNDEYVYRGLQSPKSYFDYNEELQGDDWITKELSNNSIIPGEYSFNFLGFSGTFLLNHENEWVVKGSYNRSMRIIPNIEEDYLLEDINGSHLQLVKTITGFTIITEDGTKYIFGGDKDAIEFSRPPLPIMVAPYNSTGPPGPESMITYNTEEEITQGITSTAWHLKKIISSSNRVVNFEYEKYYSINQVVNTRISRYRAYAPRPYLHSYNRNVKGQSLINSSILKKIVLDNGVECIFNSSKANDLEIEGTFGGNTQLTFELYKSSSNLDNYNNIWEHKKLTSLEVRYNNKTKMKFGFSYIENPSERLKLREIKFYGKNTFENAEGLYLFEYNNLKLPDYDSGEVDHWGYYNGTNFWNNEIFQGVMDIPNLDQYYDSRQTNPVLMQAEMLQKIIYPTGGYTEFFFEANDFSKEVKYTYPISIKNLNINEIAGGLRVSKILSHSSDGELIEKKYYYKNNSMNGGGTSSGVLMGRPSYYEEYDGGDEFIFSSNSISRSNTTNGNHITYSEVKEEITGNGYTVYTYSNSDNGYLDKDPLFISDPLSGIIKRKKSYAFGKLNIERGLLLNTKYFDKNNYLIKQMSYFYNDDEDKYNEYARVRKKLYLGLDPSNSVEIAYPIYTFYPYLKKKVVYEYFDDKTIINEMNYNYNLFNQLKSKEIIYNTGTTYLTEYKYVHEMISEDPIYLHFMEKNMVGIPTTISDYVDEKLRKEEVFTYSLFNGNILKPKFKILTSKNNRISSAKLNYSGYDSFGNIRGILKNDELYNAYLWGYNGQHLIAKCIVSKESPEIDISVNYDAYEKESYGTGGTAAPGSVLKSFTHEKSGTVSVAIETLNIDNYSNDASLSVAVDIIQGNNVVETLDFNFNRGCKLNSV</sequence>
<proteinExistence type="predicted"/>
<name>A0A1K1RYY4_9FLAO</name>
<evidence type="ECO:0008006" key="3">
    <source>
        <dbReference type="Google" id="ProtNLM"/>
    </source>
</evidence>
<accession>A0A1K1RYY4</accession>